<dbReference type="Proteomes" id="UP000319160">
    <property type="component" value="Unassembled WGS sequence"/>
</dbReference>
<dbReference type="EMBL" id="VFLP01000027">
    <property type="protein sequence ID" value="TRX93774.1"/>
    <property type="molecule type" value="Genomic_DNA"/>
</dbReference>
<accession>A0A553I0P1</accession>
<dbReference type="PANTHER" id="PTHR43669:SF4">
    <property type="entry name" value="SHORT-CHAIN DEHYDROGENASE"/>
    <property type="match status" value="1"/>
</dbReference>
<sequence length="286" mass="31533">MKTSLTYSGSYMESIYNNVETNINLAWWRYFPLFTGAMSYAKIILIVGAGPRLGAGIASKFREGGYKVALAARSLTTGLSAEGTLEIKVDLADPTSVPQMFETVKQFWGIPNVVVYNGANRLLTPPDDPFSASLETITASRTVGFDSAYVTAQEALRGFQQLSSFAAKAFIYTGNTLNQIAIPGVSPFAYGKVSAAMMIEYAANAYGGRRCKFYYVDERLEDGRPAGEDLDGVAHGKIYWELAHELVQSKWLVTFTKEGGRREFIGKDFDGYTREDHFLNMKGFGL</sequence>
<dbReference type="PANTHER" id="PTHR43669">
    <property type="entry name" value="5-KETO-D-GLUCONATE 5-REDUCTASE"/>
    <property type="match status" value="1"/>
</dbReference>
<evidence type="ECO:0000313" key="3">
    <source>
        <dbReference type="EMBL" id="TRX93774.1"/>
    </source>
</evidence>
<gene>
    <name evidence="3" type="ORF">FHL15_005450</name>
</gene>
<name>A0A553I0P1_9PEZI</name>
<organism evidence="3 4">
    <name type="scientific">Xylaria flabelliformis</name>
    <dbReference type="NCBI Taxonomy" id="2512241"/>
    <lineage>
        <taxon>Eukaryota</taxon>
        <taxon>Fungi</taxon>
        <taxon>Dikarya</taxon>
        <taxon>Ascomycota</taxon>
        <taxon>Pezizomycotina</taxon>
        <taxon>Sordariomycetes</taxon>
        <taxon>Xylariomycetidae</taxon>
        <taxon>Xylariales</taxon>
        <taxon>Xylariaceae</taxon>
        <taxon>Xylaria</taxon>
    </lineage>
</organism>
<reference evidence="4" key="1">
    <citation type="submission" date="2019-06" db="EMBL/GenBank/DDBJ databases">
        <title>Draft genome sequence of the griseofulvin-producing fungus Xylaria cubensis strain G536.</title>
        <authorList>
            <person name="Mead M.E."/>
            <person name="Raja H.A."/>
            <person name="Steenwyk J.L."/>
            <person name="Knowles S.L."/>
            <person name="Oberlies N.H."/>
            <person name="Rokas A."/>
        </authorList>
    </citation>
    <scope>NUCLEOTIDE SEQUENCE [LARGE SCALE GENOMIC DNA]</scope>
    <source>
        <strain evidence="4">G536</strain>
    </source>
</reference>
<evidence type="ECO:0000313" key="4">
    <source>
        <dbReference type="Proteomes" id="UP000319160"/>
    </source>
</evidence>
<dbReference type="STRING" id="2512241.A0A553I0P1"/>
<dbReference type="GO" id="GO:0016491">
    <property type="term" value="F:oxidoreductase activity"/>
    <property type="evidence" value="ECO:0007669"/>
    <property type="project" value="UniProtKB-KW"/>
</dbReference>
<dbReference type="SUPFAM" id="SSF51735">
    <property type="entry name" value="NAD(P)-binding Rossmann-fold domains"/>
    <property type="match status" value="1"/>
</dbReference>
<comment type="similarity">
    <text evidence="1">Belongs to the short-chain dehydrogenases/reductases (SDR) family.</text>
</comment>
<comment type="caution">
    <text evidence="3">The sequence shown here is derived from an EMBL/GenBank/DDBJ whole genome shotgun (WGS) entry which is preliminary data.</text>
</comment>
<dbReference type="OrthoDB" id="5336600at2759"/>
<protein>
    <submittedName>
        <fullName evidence="3">Uncharacterized protein</fullName>
    </submittedName>
</protein>
<dbReference type="InterPro" id="IPR036291">
    <property type="entry name" value="NAD(P)-bd_dom_sf"/>
</dbReference>
<evidence type="ECO:0000256" key="1">
    <source>
        <dbReference type="ARBA" id="ARBA00006484"/>
    </source>
</evidence>
<keyword evidence="2" id="KW-0560">Oxidoreductase</keyword>
<dbReference type="AlphaFoldDB" id="A0A553I0P1"/>
<keyword evidence="4" id="KW-1185">Reference proteome</keyword>
<dbReference type="Gene3D" id="3.40.50.720">
    <property type="entry name" value="NAD(P)-binding Rossmann-like Domain"/>
    <property type="match status" value="1"/>
</dbReference>
<proteinExistence type="inferred from homology"/>
<evidence type="ECO:0000256" key="2">
    <source>
        <dbReference type="ARBA" id="ARBA00023002"/>
    </source>
</evidence>